<dbReference type="EMBL" id="JAEUAH010000001">
    <property type="protein sequence ID" value="MBM0649544.1"/>
    <property type="molecule type" value="Genomic_DNA"/>
</dbReference>
<dbReference type="Proteomes" id="UP000603506">
    <property type="component" value="Unassembled WGS sequence"/>
</dbReference>
<dbReference type="RefSeq" id="WP_203093100.1">
    <property type="nucleotide sequence ID" value="NZ_JAESPH010000003.1"/>
</dbReference>
<reference evidence="1 2" key="1">
    <citation type="submission" date="2021-01" db="EMBL/GenBank/DDBJ databases">
        <title>Evidence that Capnocytophaga endodontalis is a later homotypic synonym for Capnocytophaga genospecies AHN8471, and request for opinion on proposed recognition of strain AHN8471 as type strain of the species.</title>
        <authorList>
            <person name="Nicholson A.C."/>
            <person name="Hopper C.L."/>
            <person name="Gulvik C.A."/>
            <person name="Mcquiston J.R."/>
            <person name="Lau E.F."/>
        </authorList>
    </citation>
    <scope>NUCLEOTIDE SEQUENCE [LARGE SCALE GENOMIC DNA]</scope>
    <source>
        <strain evidence="1 2">AHN9576</strain>
    </source>
</reference>
<evidence type="ECO:0000313" key="2">
    <source>
        <dbReference type="Proteomes" id="UP000603506"/>
    </source>
</evidence>
<accession>A0ABS1YT17</accession>
<protein>
    <submittedName>
        <fullName evidence="1">Uncharacterized protein</fullName>
    </submittedName>
</protein>
<name>A0ABS1YT17_9FLAO</name>
<comment type="caution">
    <text evidence="1">The sequence shown here is derived from an EMBL/GenBank/DDBJ whole genome shotgun (WGS) entry which is preliminary data.</text>
</comment>
<keyword evidence="2" id="KW-1185">Reference proteome</keyword>
<sequence length="157" mass="18123">MVTIEQIKNYKICNVIEVTLEGILLELHLNLKYLDSKKSISISASEEGEILLFSIANYWKDKNNIKYEAYTIQRIGSNSSLSKLIGDKITNIEFGIGKTLYTEEQVIYYIMLQTNDSKCLFFNNGDECAYSLDKISEILADDIYNYKWKDTPPYSKI</sequence>
<gene>
    <name evidence="1" type="ORF">JNB19_02040</name>
</gene>
<proteinExistence type="predicted"/>
<organism evidence="1 2">
    <name type="scientific">Capnocytophaga genosp. AHN8471</name>
    <dbReference type="NCBI Taxonomy" id="327574"/>
    <lineage>
        <taxon>Bacteria</taxon>
        <taxon>Pseudomonadati</taxon>
        <taxon>Bacteroidota</taxon>
        <taxon>Flavobacteriia</taxon>
        <taxon>Flavobacteriales</taxon>
        <taxon>Flavobacteriaceae</taxon>
        <taxon>Capnocytophaga</taxon>
    </lineage>
</organism>
<evidence type="ECO:0000313" key="1">
    <source>
        <dbReference type="EMBL" id="MBM0649544.1"/>
    </source>
</evidence>